<sequence length="1058" mass="114108">MGEMASSWLKRWGLLALLAVASAFLLGGCDVGGSDDPGPKPKPVTSGLVTVSGQVSNSVGKEINVAATGRASAMRASSLSSGAGLDGVLIVASMNGWELARTTTTDGNGFYGFDVPVPEEGGRLVLTFSKSGRITYQKAINVKPGEVHPVHAVLLEVTSKPVSKDQIISTDLISIKAPGTGEMTLFVGDPTSSDGAAVFPGDYMAARSNSDDVPLVSMAFFEATLTSGDTKVEKFDPIEVALLLPQDYQNGTLMNPDTNSRYVSGDFIEWWSYDKDDAKWVQEDAVSPDQPADPLRKAWITSGDVSKGQDPAKLYVNAMVNHFSWWNADYPQEFSYFCVQVVDGDGKPLVDVPVFSQGVTYKNTSQPVRTDENGWASGIVVKKSTADPKDKRERAQVYALAGNVKFMYDVISADEGAVVSDDIYTPYDEKQCERTDGRPSIKLTNVIKVSFEGEIKGKVSNEAGKALADIKVFSSVGGMVQTDASGAYSFKVPVGAPVTVYIAGVEGKTVTVKDKATPETVNFNVPNQAPVITKLARDPEGQVNVLGSVKLFGEAVDPEGGVLNYRWKATEGTLSVATGSETIWTAPNSLSGTAQVTFTATDLEGKSTSMTVPLSWGTLPLAGRLVVNLVDKDGKPVPGALVVLHRADDAKSVERTITTNALGKADFGNIGRPTATISYGLEGKVGDVNRKVIRTVEAVPVAELKILVDILGDDETGATSEDRLQTIGLSVNSADLGDRSSAQIKPFTDVWLYQYSPFKDDVAVLREHLQSDGKMTLLSIVQEWDETTSEIGLAKWGVIYDVTPVSGEMYNMPLDRTPINLGWSSNVDLTGLSLSAARKGVEYTLAEMWSHHGTGFSAEEIRAQQKAAMEKKAKSGILKVADLEADMFYQSASGLNVNPALSTDITGVEEEKRLGSSRPSSLTAKLPDYLFSKVSLDVVSSDSAPTKRTASWRLETTDDIDIFIVGINGYRYTTDETSIVKWEAAMEKEKGDRTYTFPQLPKELEVWLEGVNPTLSLSVVDFDNVTGYRSLMDLVLKGQNPEKTALREINGNWPYYSW</sequence>
<name>A0A1X7JYX8_9BACT</name>
<evidence type="ECO:0000313" key="1">
    <source>
        <dbReference type="EMBL" id="SMG33500.1"/>
    </source>
</evidence>
<dbReference type="EMBL" id="FXBB01000018">
    <property type="protein sequence ID" value="SMG33500.1"/>
    <property type="molecule type" value="Genomic_DNA"/>
</dbReference>
<proteinExistence type="predicted"/>
<dbReference type="Pfam" id="PF17963">
    <property type="entry name" value="Big_9"/>
    <property type="match status" value="1"/>
</dbReference>
<organism evidence="1 2">
    <name type="scientific">Dethiosulfovibrio salsuginis</name>
    <dbReference type="NCBI Taxonomy" id="561720"/>
    <lineage>
        <taxon>Bacteria</taxon>
        <taxon>Thermotogati</taxon>
        <taxon>Synergistota</taxon>
        <taxon>Synergistia</taxon>
        <taxon>Synergistales</taxon>
        <taxon>Dethiosulfovibrionaceae</taxon>
        <taxon>Dethiosulfovibrio</taxon>
    </lineage>
</organism>
<dbReference type="AlphaFoldDB" id="A0A1X7JYX8"/>
<accession>A0A1X7JYX8</accession>
<evidence type="ECO:0000313" key="2">
    <source>
        <dbReference type="Proteomes" id="UP000193355"/>
    </source>
</evidence>
<gene>
    <name evidence="1" type="ORF">SAMN06275492_11842</name>
</gene>
<dbReference type="InterPro" id="IPR013783">
    <property type="entry name" value="Ig-like_fold"/>
</dbReference>
<dbReference type="Gene3D" id="2.60.40.10">
    <property type="entry name" value="Immunoglobulins"/>
    <property type="match status" value="1"/>
</dbReference>
<protein>
    <recommendedName>
        <fullName evidence="3">Carboxypeptidase regulatory-like domain-containing protein</fullName>
    </recommendedName>
</protein>
<evidence type="ECO:0008006" key="3">
    <source>
        <dbReference type="Google" id="ProtNLM"/>
    </source>
</evidence>
<dbReference type="SUPFAM" id="SSF49464">
    <property type="entry name" value="Carboxypeptidase regulatory domain-like"/>
    <property type="match status" value="1"/>
</dbReference>
<dbReference type="InterPro" id="IPR008969">
    <property type="entry name" value="CarboxyPept-like_regulatory"/>
</dbReference>
<keyword evidence="2" id="KW-1185">Reference proteome</keyword>
<reference evidence="2" key="1">
    <citation type="submission" date="2017-04" db="EMBL/GenBank/DDBJ databases">
        <authorList>
            <person name="Varghese N."/>
            <person name="Submissions S."/>
        </authorList>
    </citation>
    <scope>NUCLEOTIDE SEQUENCE [LARGE SCALE GENOMIC DNA]</scope>
    <source>
        <strain evidence="2">USBA 82</strain>
    </source>
</reference>
<dbReference type="Proteomes" id="UP000193355">
    <property type="component" value="Unassembled WGS sequence"/>
</dbReference>
<dbReference type="STRING" id="561720.SAMN06275492_11842"/>